<gene>
    <name evidence="2" type="ORF">Airi02_045330</name>
</gene>
<comment type="caution">
    <text evidence="2">The sequence shown here is derived from an EMBL/GenBank/DDBJ whole genome shotgun (WGS) entry which is preliminary data.</text>
</comment>
<reference evidence="2" key="1">
    <citation type="submission" date="2023-03" db="EMBL/GenBank/DDBJ databases">
        <title>Actinoallomurus iriomotensis NBRC 103684.</title>
        <authorList>
            <person name="Ichikawa N."/>
            <person name="Sato H."/>
            <person name="Tonouchi N."/>
        </authorList>
    </citation>
    <scope>NUCLEOTIDE SEQUENCE</scope>
    <source>
        <strain evidence="2">NBRC 103684</strain>
    </source>
</reference>
<name>A0A9W6W0Q7_9ACTN</name>
<feature type="region of interest" description="Disordered" evidence="1">
    <location>
        <begin position="50"/>
        <end position="122"/>
    </location>
</feature>
<sequence>MAEEINSPGPEPEERAVRDGEDAERAKTLAAGVAAGAAVGAAVAIAETPDDALAAPEARTRSTVRAEPPTPTAGRTAVPGTSPPTVRSKKPAEPAGPGTDPHAGPPDSAGTGGAGPARTLGLGAAAGLGGVAAAGLLSGEHAGGHAPSSHQGPVHPGAGVPPGPGDQGYTPLDPGTASPTQGSDPGSPGKQVPDPAAQSPTAAGTPSTHGHHGTDPASSRQDTAGWTGSQGTQDRPYDTSSQPLGGEISDRATSADAAPTVLYDSSGHPAGTVDGSGRFSPISGGTPSSDGPGSILYDASGNPVATTDASGNVVPLSAGQPATGTDATAQGSGQDDTTPADGVQPQSATGGEPTYTYDYTYPEMTDDQRLWYDPLSLTPEQRDKILRDEMAKNGVKLPPADGKDIPLLPDSFWQKDGYDVNGQHLTPVEAAATIYGIASSFSVNVNELGTLAGHMDDLYQTLSGAWAKLYGKIADLKVDDVFGDDENLADFHQQYTDTTNSHSDATLQVMNGLTAQAGGLRQTASAYIQQENANLAPFGVTAVDPRSAMDQARYQNGQDMSDHYPYWYFDTSDPRSPFFKKS</sequence>
<proteinExistence type="predicted"/>
<accession>A0A9W6W0Q7</accession>
<feature type="compositionally biased region" description="Polar residues" evidence="1">
    <location>
        <begin position="320"/>
        <end position="337"/>
    </location>
</feature>
<protein>
    <submittedName>
        <fullName evidence="2">Uncharacterized protein</fullName>
    </submittedName>
</protein>
<feature type="compositionally biased region" description="Polar residues" evidence="1">
    <location>
        <begin position="198"/>
        <end position="208"/>
    </location>
</feature>
<feature type="compositionally biased region" description="Polar residues" evidence="1">
    <location>
        <begin position="216"/>
        <end position="243"/>
    </location>
</feature>
<evidence type="ECO:0000313" key="2">
    <source>
        <dbReference type="EMBL" id="GLY86604.1"/>
    </source>
</evidence>
<dbReference type="EMBL" id="BSTK01000006">
    <property type="protein sequence ID" value="GLY86604.1"/>
    <property type="molecule type" value="Genomic_DNA"/>
</dbReference>
<feature type="compositionally biased region" description="Basic and acidic residues" evidence="1">
    <location>
        <begin position="12"/>
        <end position="25"/>
    </location>
</feature>
<dbReference type="RefSeq" id="WP_285574875.1">
    <property type="nucleotide sequence ID" value="NZ_BSTK01000006.1"/>
</dbReference>
<evidence type="ECO:0000256" key="1">
    <source>
        <dbReference type="SAM" id="MobiDB-lite"/>
    </source>
</evidence>
<feature type="region of interest" description="Disordered" evidence="1">
    <location>
        <begin position="138"/>
        <end position="356"/>
    </location>
</feature>
<dbReference type="AlphaFoldDB" id="A0A9W6W0Q7"/>
<keyword evidence="3" id="KW-1185">Reference proteome</keyword>
<organism evidence="2 3">
    <name type="scientific">Actinoallomurus iriomotensis</name>
    <dbReference type="NCBI Taxonomy" id="478107"/>
    <lineage>
        <taxon>Bacteria</taxon>
        <taxon>Bacillati</taxon>
        <taxon>Actinomycetota</taxon>
        <taxon>Actinomycetes</taxon>
        <taxon>Streptosporangiales</taxon>
        <taxon>Thermomonosporaceae</taxon>
        <taxon>Actinoallomurus</taxon>
    </lineage>
</organism>
<dbReference type="Proteomes" id="UP001165074">
    <property type="component" value="Unassembled WGS sequence"/>
</dbReference>
<feature type="region of interest" description="Disordered" evidence="1">
    <location>
        <begin position="1"/>
        <end position="25"/>
    </location>
</feature>
<feature type="compositionally biased region" description="Low complexity" evidence="1">
    <location>
        <begin position="280"/>
        <end position="294"/>
    </location>
</feature>
<evidence type="ECO:0000313" key="3">
    <source>
        <dbReference type="Proteomes" id="UP001165074"/>
    </source>
</evidence>